<name>A3CXE3_METMJ</name>
<dbReference type="EMBL" id="CP000562">
    <property type="protein sequence ID" value="ABN58043.1"/>
    <property type="molecule type" value="Genomic_DNA"/>
</dbReference>
<dbReference type="AlphaFoldDB" id="A3CXE3"/>
<accession>A3CXE3</accession>
<reference evidence="1 2" key="1">
    <citation type="journal article" date="2009" name="Stand. Genomic Sci.">
        <title>Complete genome sequence of Methanoculleus marisnigri Romesser et al. 1981 type strain JR1.</title>
        <authorList>
            <person name="Anderson I.J."/>
            <person name="Sieprawska-Lupa M."/>
            <person name="Lapidus A."/>
            <person name="Nolan M."/>
            <person name="Copeland A."/>
            <person name="Glavina Del Rio T."/>
            <person name="Tice H."/>
            <person name="Dalin E."/>
            <person name="Barry K."/>
            <person name="Saunders E."/>
            <person name="Han C."/>
            <person name="Brettin T."/>
            <person name="Detter J.C."/>
            <person name="Bruce D."/>
            <person name="Mikhailova N."/>
            <person name="Pitluck S."/>
            <person name="Hauser L."/>
            <person name="Land M."/>
            <person name="Lucas S."/>
            <person name="Richardson P."/>
            <person name="Whitman W.B."/>
            <person name="Kyrpides N.C."/>
        </authorList>
    </citation>
    <scope>NUCLEOTIDE SEQUENCE [LARGE SCALE GENOMIC DNA]</scope>
    <source>
        <strain evidence="2">ATCC 35101 / DSM 1498 / JR1</strain>
    </source>
</reference>
<evidence type="ECO:0000313" key="1">
    <source>
        <dbReference type="EMBL" id="ABN58043.1"/>
    </source>
</evidence>
<dbReference type="KEGG" id="mem:Memar_2119"/>
<dbReference type="HOGENOM" id="CLU_2839408_0_0_2"/>
<organism evidence="1 2">
    <name type="scientific">Methanoculleus marisnigri (strain ATCC 35101 / DSM 1498 / JR1)</name>
    <dbReference type="NCBI Taxonomy" id="368407"/>
    <lineage>
        <taxon>Archaea</taxon>
        <taxon>Methanobacteriati</taxon>
        <taxon>Methanobacteriota</taxon>
        <taxon>Stenosarchaea group</taxon>
        <taxon>Methanomicrobia</taxon>
        <taxon>Methanomicrobiales</taxon>
        <taxon>Methanomicrobiaceae</taxon>
        <taxon>Methanoculleus</taxon>
    </lineage>
</organism>
<proteinExistence type="predicted"/>
<keyword evidence="2" id="KW-1185">Reference proteome</keyword>
<evidence type="ECO:0000313" key="2">
    <source>
        <dbReference type="Proteomes" id="UP000002146"/>
    </source>
</evidence>
<dbReference type="Proteomes" id="UP000002146">
    <property type="component" value="Chromosome"/>
</dbReference>
<sequence length="65" mass="7459">MHSIGSRGYEFASPWCIVEKNRLPESGWLCVVNSAGLDARVDHLDNLSDTSFAISIRMYQTDRWR</sequence>
<protein>
    <submittedName>
        <fullName evidence="1">Uncharacterized protein</fullName>
    </submittedName>
</protein>
<gene>
    <name evidence="1" type="ordered locus">Memar_2119</name>
</gene>